<feature type="chain" id="PRO_5045471376" evidence="1">
    <location>
        <begin position="25"/>
        <end position="306"/>
    </location>
</feature>
<reference evidence="2 3" key="1">
    <citation type="journal article" date="2019" name="Int. J. Syst. Evol. Microbiol.">
        <title>The Global Catalogue of Microorganisms (GCM) 10K type strain sequencing project: providing services to taxonomists for standard genome sequencing and annotation.</title>
        <authorList>
            <consortium name="The Broad Institute Genomics Platform"/>
            <consortium name="The Broad Institute Genome Sequencing Center for Infectious Disease"/>
            <person name="Wu L."/>
            <person name="Ma J."/>
        </authorList>
    </citation>
    <scope>NUCLEOTIDE SEQUENCE [LARGE SCALE GENOMIC DNA]</scope>
    <source>
        <strain evidence="2 3">JCM 13581</strain>
    </source>
</reference>
<sequence>MRPIRKGALAVATAALLIGTAACSGDSGSSDDAGSSGNGGAASRSAFEALQAAAEKTQEITSADIEMVVRAPGSAGGDMTMTGSMSWEPTLAMDITATGPDLNEDGISMIFLDNVMYMNLGEEMAAETGGASWLKMDFAAIAEESGDDEIADALTHGMGEQQQSPQEQLALLLESSGVEHMGQETLNGEKVDRYSGTVTLEEALEGSGEGVLDEAERTELIETLREQGIESFDIDVWVDGNDFPVQIHQAFETPEGKMVTETAYSNYGTSVTVEAPPEDETIDFMEMMAGLAGDFEDEGWDEDWDE</sequence>
<organism evidence="2 3">
    <name type="scientific">Streptomyces sodiiphilus</name>
    <dbReference type="NCBI Taxonomy" id="226217"/>
    <lineage>
        <taxon>Bacteria</taxon>
        <taxon>Bacillati</taxon>
        <taxon>Actinomycetota</taxon>
        <taxon>Actinomycetes</taxon>
        <taxon>Kitasatosporales</taxon>
        <taxon>Streptomycetaceae</taxon>
        <taxon>Streptomyces</taxon>
    </lineage>
</organism>
<protein>
    <submittedName>
        <fullName evidence="2">Lipoprotein</fullName>
    </submittedName>
</protein>
<feature type="signal peptide" evidence="1">
    <location>
        <begin position="1"/>
        <end position="24"/>
    </location>
</feature>
<dbReference type="Gene3D" id="2.50.20.20">
    <property type="match status" value="1"/>
</dbReference>
<accession>A0ABN2PAM3</accession>
<proteinExistence type="predicted"/>
<comment type="caution">
    <text evidence="2">The sequence shown here is derived from an EMBL/GenBank/DDBJ whole genome shotgun (WGS) entry which is preliminary data.</text>
</comment>
<dbReference type="RefSeq" id="WP_344261811.1">
    <property type="nucleotide sequence ID" value="NZ_BAAAMJ010000027.1"/>
</dbReference>
<keyword evidence="2" id="KW-0449">Lipoprotein</keyword>
<name>A0ABN2PAM3_9ACTN</name>
<evidence type="ECO:0000313" key="3">
    <source>
        <dbReference type="Proteomes" id="UP001501303"/>
    </source>
</evidence>
<keyword evidence="1" id="KW-0732">Signal</keyword>
<gene>
    <name evidence="2" type="ORF">GCM10009716_26410</name>
</gene>
<dbReference type="SUPFAM" id="SSF89392">
    <property type="entry name" value="Prokaryotic lipoproteins and lipoprotein localization factors"/>
    <property type="match status" value="1"/>
</dbReference>
<dbReference type="PROSITE" id="PS51257">
    <property type="entry name" value="PROKAR_LIPOPROTEIN"/>
    <property type="match status" value="1"/>
</dbReference>
<keyword evidence="3" id="KW-1185">Reference proteome</keyword>
<evidence type="ECO:0000256" key="1">
    <source>
        <dbReference type="SAM" id="SignalP"/>
    </source>
</evidence>
<dbReference type="EMBL" id="BAAAMJ010000027">
    <property type="protein sequence ID" value="GAA1915823.1"/>
    <property type="molecule type" value="Genomic_DNA"/>
</dbReference>
<dbReference type="Proteomes" id="UP001501303">
    <property type="component" value="Unassembled WGS sequence"/>
</dbReference>
<dbReference type="InterPro" id="IPR029046">
    <property type="entry name" value="LolA/LolB/LppX"/>
</dbReference>
<evidence type="ECO:0000313" key="2">
    <source>
        <dbReference type="EMBL" id="GAA1915823.1"/>
    </source>
</evidence>